<proteinExistence type="predicted"/>
<comment type="caution">
    <text evidence="2">The sequence shown here is derived from an EMBL/GenBank/DDBJ whole genome shotgun (WGS) entry which is preliminary data.</text>
</comment>
<keyword evidence="1" id="KW-0732">Signal</keyword>
<evidence type="ECO:0000313" key="3">
    <source>
        <dbReference type="Proteomes" id="UP000683417"/>
    </source>
</evidence>
<reference evidence="2" key="1">
    <citation type="submission" date="2020-10" db="EMBL/GenBank/DDBJ databases">
        <authorList>
            <person name="Muller C M."/>
        </authorList>
    </citation>
    <scope>NUCLEOTIDE SEQUENCE</scope>
    <source>
        <strain evidence="2">THUN-12</strain>
    </source>
</reference>
<dbReference type="EMBL" id="CAJHIT010000004">
    <property type="protein sequence ID" value="CAD6500999.1"/>
    <property type="molecule type" value="Genomic_DNA"/>
</dbReference>
<feature type="signal peptide" evidence="1">
    <location>
        <begin position="1"/>
        <end position="23"/>
    </location>
</feature>
<dbReference type="AlphaFoldDB" id="A0A9W4DFT7"/>
<name>A0A9W4DFT7_BLUGR</name>
<feature type="chain" id="PRO_5040900762" evidence="1">
    <location>
        <begin position="24"/>
        <end position="129"/>
    </location>
</feature>
<dbReference type="Proteomes" id="UP000683417">
    <property type="component" value="Unassembled WGS sequence"/>
</dbReference>
<accession>A0A9W4DFT7</accession>
<gene>
    <name evidence="2" type="ORF">BGTH12_LOCUS2357</name>
</gene>
<organism evidence="2 3">
    <name type="scientific">Blumeria graminis f. sp. triticale</name>
    <dbReference type="NCBI Taxonomy" id="1689686"/>
    <lineage>
        <taxon>Eukaryota</taxon>
        <taxon>Fungi</taxon>
        <taxon>Dikarya</taxon>
        <taxon>Ascomycota</taxon>
        <taxon>Pezizomycotina</taxon>
        <taxon>Leotiomycetes</taxon>
        <taxon>Erysiphales</taxon>
        <taxon>Erysiphaceae</taxon>
        <taxon>Blumeria</taxon>
    </lineage>
</organism>
<evidence type="ECO:0000313" key="2">
    <source>
        <dbReference type="EMBL" id="CAD6500999.1"/>
    </source>
</evidence>
<evidence type="ECO:0000256" key="1">
    <source>
        <dbReference type="SAM" id="SignalP"/>
    </source>
</evidence>
<protein>
    <submittedName>
        <fullName evidence="2">BgTH12-06700</fullName>
    </submittedName>
</protein>
<sequence length="129" mass="14604">MRTATLLACVGTSLVSLVSTVQASDYHCTNGAVIPASYIVSALTRAREDANNYQYGFSPNQPGAFYKATPTATSYEQLYWREISVDPGQRSIQNVNYVYEVVFNIRYDLRYVNAHRESDREKRHTFSCS</sequence>